<gene>
    <name evidence="2" type="ORF">C5467_15480</name>
</gene>
<dbReference type="InterPro" id="IPR010780">
    <property type="entry name" value="DUF1375"/>
</dbReference>
<reference evidence="2 3" key="1">
    <citation type="journal article" date="2019" name="Int. J. Syst. Evol. Microbiol.">
        <title>Photorhabdus khanii subsp. guanajuatensis subsp. nov., isolated from Heterorhabditis atacamensis, and Photorhabdus luminescens subsp. mexicana subsp. nov., isolated from Heterorhabditis mexicana entomopathogenic nematodes.</title>
        <authorList>
            <person name="Machado R.A.R."/>
            <person name="Bruno P."/>
            <person name="Arce C.C.M."/>
            <person name="Liechti N."/>
            <person name="Kohler A."/>
            <person name="Bernal J."/>
            <person name="Bruggmann R."/>
            <person name="Turlings T.C.J."/>
        </authorList>
    </citation>
    <scope>NUCLEOTIDE SEQUENCE [LARGE SCALE GENOMIC DNA]</scope>
    <source>
        <strain evidence="2 3">MEX20-17</strain>
    </source>
</reference>
<evidence type="ECO:0000313" key="3">
    <source>
        <dbReference type="Proteomes" id="UP000295598"/>
    </source>
</evidence>
<dbReference type="NCBIfam" id="NF008628">
    <property type="entry name" value="PRK11616.1"/>
    <property type="match status" value="1"/>
</dbReference>
<dbReference type="AlphaFoldDB" id="A0A4R4JF78"/>
<accession>A0A4R4JF78</accession>
<dbReference type="PROSITE" id="PS51257">
    <property type="entry name" value="PROKAR_LIPOPROTEIN"/>
    <property type="match status" value="1"/>
</dbReference>
<organism evidence="2 3">
    <name type="scientific">Photorhabdus khanii subsp. guanajuatensis</name>
    <dbReference type="NCBI Taxonomy" id="2100166"/>
    <lineage>
        <taxon>Bacteria</taxon>
        <taxon>Pseudomonadati</taxon>
        <taxon>Pseudomonadota</taxon>
        <taxon>Gammaproteobacteria</taxon>
        <taxon>Enterobacterales</taxon>
        <taxon>Morganellaceae</taxon>
        <taxon>Photorhabdus</taxon>
    </lineage>
</organism>
<sequence length="108" mass="11957">MKSNKLILFCVTLGCLLISGCTSIMTHSGPIRGYYSGAQANIEMLKDDDTGWVMKPLLAIDLPFSALLDTLLLPYDYIKSDEDQSASSPKERIEEIDKAQNQNQTKAN</sequence>
<evidence type="ECO:0000313" key="2">
    <source>
        <dbReference type="EMBL" id="TDB52780.1"/>
    </source>
</evidence>
<protein>
    <submittedName>
        <fullName evidence="2">YceK/YidQ family lipoprotein</fullName>
    </submittedName>
</protein>
<dbReference type="RefSeq" id="WP_051477356.1">
    <property type="nucleotide sequence ID" value="NZ_CAWOJO010000027.1"/>
</dbReference>
<name>A0A4R4JF78_9GAMM</name>
<evidence type="ECO:0000256" key="1">
    <source>
        <dbReference type="SAM" id="MobiDB-lite"/>
    </source>
</evidence>
<feature type="compositionally biased region" description="Polar residues" evidence="1">
    <location>
        <begin position="99"/>
        <end position="108"/>
    </location>
</feature>
<dbReference type="Pfam" id="PF07119">
    <property type="entry name" value="DUF1375"/>
    <property type="match status" value="1"/>
</dbReference>
<dbReference type="EMBL" id="PUJY01000027">
    <property type="protein sequence ID" value="TDB52780.1"/>
    <property type="molecule type" value="Genomic_DNA"/>
</dbReference>
<comment type="caution">
    <text evidence="2">The sequence shown here is derived from an EMBL/GenBank/DDBJ whole genome shotgun (WGS) entry which is preliminary data.</text>
</comment>
<keyword evidence="2" id="KW-0449">Lipoprotein</keyword>
<feature type="compositionally biased region" description="Basic and acidic residues" evidence="1">
    <location>
        <begin position="89"/>
        <end position="98"/>
    </location>
</feature>
<feature type="region of interest" description="Disordered" evidence="1">
    <location>
        <begin position="81"/>
        <end position="108"/>
    </location>
</feature>
<dbReference type="Proteomes" id="UP000295598">
    <property type="component" value="Unassembled WGS sequence"/>
</dbReference>
<proteinExistence type="predicted"/>